<keyword evidence="2" id="KW-1185">Reference proteome</keyword>
<sequence length="101" mass="10849">MMRAPPRAPTEGVRGFCAGTVHFLRGVSCGVSSHEPARNRTGKKSGAVLTALSDGLFGERSRHAGITFDCLRKAYGTGTEPLVRVTPTARQLMSREPKHLS</sequence>
<name>A0ABP7H034_9ACTN</name>
<organism evidence="1 2">
    <name type="scientific">Streptomyces coacervatus</name>
    <dbReference type="NCBI Taxonomy" id="647381"/>
    <lineage>
        <taxon>Bacteria</taxon>
        <taxon>Bacillati</taxon>
        <taxon>Actinomycetota</taxon>
        <taxon>Actinomycetes</taxon>
        <taxon>Kitasatosporales</taxon>
        <taxon>Streptomycetaceae</taxon>
        <taxon>Streptomyces</taxon>
    </lineage>
</organism>
<accession>A0ABP7H034</accession>
<protein>
    <submittedName>
        <fullName evidence="1">Uncharacterized protein</fullName>
    </submittedName>
</protein>
<dbReference type="EMBL" id="BAABDE010000006">
    <property type="protein sequence ID" value="GAA3778226.1"/>
    <property type="molecule type" value="Genomic_DNA"/>
</dbReference>
<reference evidence="2" key="1">
    <citation type="journal article" date="2019" name="Int. J. Syst. Evol. Microbiol.">
        <title>The Global Catalogue of Microorganisms (GCM) 10K type strain sequencing project: providing services to taxonomists for standard genome sequencing and annotation.</title>
        <authorList>
            <consortium name="The Broad Institute Genomics Platform"/>
            <consortium name="The Broad Institute Genome Sequencing Center for Infectious Disease"/>
            <person name="Wu L."/>
            <person name="Ma J."/>
        </authorList>
    </citation>
    <scope>NUCLEOTIDE SEQUENCE [LARGE SCALE GENOMIC DNA]</scope>
    <source>
        <strain evidence="2">JCM 17138</strain>
    </source>
</reference>
<gene>
    <name evidence="1" type="ORF">GCM10022403_011150</name>
</gene>
<proteinExistence type="predicted"/>
<dbReference type="Proteomes" id="UP001501009">
    <property type="component" value="Unassembled WGS sequence"/>
</dbReference>
<evidence type="ECO:0000313" key="2">
    <source>
        <dbReference type="Proteomes" id="UP001501009"/>
    </source>
</evidence>
<comment type="caution">
    <text evidence="1">The sequence shown here is derived from an EMBL/GenBank/DDBJ whole genome shotgun (WGS) entry which is preliminary data.</text>
</comment>
<evidence type="ECO:0000313" key="1">
    <source>
        <dbReference type="EMBL" id="GAA3778226.1"/>
    </source>
</evidence>